<evidence type="ECO:0000256" key="8">
    <source>
        <dbReference type="ARBA" id="ARBA00022807"/>
    </source>
</evidence>
<comment type="similarity">
    <text evidence="2">Belongs to the peptidase C19 family. USP14/UBP6 subfamily.</text>
</comment>
<dbReference type="SMART" id="SM00213">
    <property type="entry name" value="UBQ"/>
    <property type="match status" value="1"/>
</dbReference>
<evidence type="ECO:0000256" key="5">
    <source>
        <dbReference type="ARBA" id="ARBA00022670"/>
    </source>
</evidence>
<evidence type="ECO:0000256" key="6">
    <source>
        <dbReference type="ARBA" id="ARBA00022786"/>
    </source>
</evidence>
<dbReference type="SUPFAM" id="SSF54236">
    <property type="entry name" value="Ubiquitin-like"/>
    <property type="match status" value="1"/>
</dbReference>
<evidence type="ECO:0000313" key="14">
    <source>
        <dbReference type="Proteomes" id="UP000005237"/>
    </source>
</evidence>
<sequence length="71" mass="8132">MPVVNVKWGKEKYVVEVETSVPPEVFKTQLFTLTQVLPERQKVMVMGRILGDDSWEGITIKENMTIMMMGS</sequence>
<dbReference type="GO" id="GO:0043161">
    <property type="term" value="P:proteasome-mediated ubiquitin-dependent protein catabolic process"/>
    <property type="evidence" value="ECO:0007669"/>
    <property type="project" value="InterPro"/>
</dbReference>
<evidence type="ECO:0000256" key="11">
    <source>
        <dbReference type="ARBA" id="ARBA00032096"/>
    </source>
</evidence>
<dbReference type="AlphaFoldDB" id="A0A8R1IDS3"/>
<organism evidence="13 14">
    <name type="scientific">Caenorhabditis japonica</name>
    <dbReference type="NCBI Taxonomy" id="281687"/>
    <lineage>
        <taxon>Eukaryota</taxon>
        <taxon>Metazoa</taxon>
        <taxon>Ecdysozoa</taxon>
        <taxon>Nematoda</taxon>
        <taxon>Chromadorea</taxon>
        <taxon>Rhabditida</taxon>
        <taxon>Rhabditina</taxon>
        <taxon>Rhabditomorpha</taxon>
        <taxon>Rhabditoidea</taxon>
        <taxon>Rhabditidae</taxon>
        <taxon>Peloderinae</taxon>
        <taxon>Caenorhabditis</taxon>
    </lineage>
</organism>
<dbReference type="Pfam" id="PF00240">
    <property type="entry name" value="ubiquitin"/>
    <property type="match status" value="1"/>
</dbReference>
<accession>A0A8R1IDS3</accession>
<evidence type="ECO:0000256" key="10">
    <source>
        <dbReference type="ARBA" id="ARBA00029889"/>
    </source>
</evidence>
<keyword evidence="6" id="KW-0833">Ubl conjugation pathway</keyword>
<feature type="domain" description="Ubiquitin-like" evidence="12">
    <location>
        <begin position="2"/>
        <end position="71"/>
    </location>
</feature>
<proteinExistence type="inferred from homology"/>
<reference evidence="13" key="2">
    <citation type="submission" date="2022-06" db="UniProtKB">
        <authorList>
            <consortium name="EnsemblMetazoa"/>
        </authorList>
    </citation>
    <scope>IDENTIFICATION</scope>
    <source>
        <strain evidence="13">DF5081</strain>
    </source>
</reference>
<comment type="catalytic activity">
    <reaction evidence="1">
        <text>Thiol-dependent hydrolysis of ester, thioester, amide, peptide and isopeptide bonds formed by the C-terminal Gly of ubiquitin (a 76-residue protein attached to proteins as an intracellular targeting signal).</text>
        <dbReference type="EC" id="3.4.19.12"/>
    </reaction>
</comment>
<dbReference type="GO" id="GO:0016579">
    <property type="term" value="P:protein deubiquitination"/>
    <property type="evidence" value="ECO:0007669"/>
    <property type="project" value="InterPro"/>
</dbReference>
<reference evidence="14" key="1">
    <citation type="submission" date="2010-08" db="EMBL/GenBank/DDBJ databases">
        <authorList>
            <consortium name="Caenorhabditis japonica Sequencing Consortium"/>
            <person name="Wilson R.K."/>
        </authorList>
    </citation>
    <scope>NUCLEOTIDE SEQUENCE [LARGE SCALE GENOMIC DNA]</scope>
    <source>
        <strain evidence="14">DF5081</strain>
    </source>
</reference>
<keyword evidence="7" id="KW-0378">Hydrolase</keyword>
<dbReference type="Gene3D" id="3.10.20.90">
    <property type="entry name" value="Phosphatidylinositol 3-kinase Catalytic Subunit, Chain A, domain 1"/>
    <property type="match status" value="1"/>
</dbReference>
<keyword evidence="5" id="KW-0645">Protease</keyword>
<evidence type="ECO:0000259" key="12">
    <source>
        <dbReference type="SMART" id="SM00213"/>
    </source>
</evidence>
<dbReference type="InterPro" id="IPR029071">
    <property type="entry name" value="Ubiquitin-like_domsf"/>
</dbReference>
<dbReference type="EnsemblMetazoa" id="CJA34075.1">
    <property type="protein sequence ID" value="CJA34075.1"/>
    <property type="gene ID" value="WBGene00209922"/>
</dbReference>
<evidence type="ECO:0000256" key="1">
    <source>
        <dbReference type="ARBA" id="ARBA00000707"/>
    </source>
</evidence>
<evidence type="ECO:0000256" key="3">
    <source>
        <dbReference type="ARBA" id="ARBA00012759"/>
    </source>
</evidence>
<dbReference type="GO" id="GO:0070628">
    <property type="term" value="F:proteasome binding"/>
    <property type="evidence" value="ECO:0007669"/>
    <property type="project" value="TreeGrafter"/>
</dbReference>
<evidence type="ECO:0000313" key="13">
    <source>
        <dbReference type="EnsemblMetazoa" id="CJA34075.1"/>
    </source>
</evidence>
<dbReference type="InterPro" id="IPR044635">
    <property type="entry name" value="UBP14-like"/>
</dbReference>
<evidence type="ECO:0000256" key="9">
    <source>
        <dbReference type="ARBA" id="ARBA00029877"/>
    </source>
</evidence>
<dbReference type="CDD" id="cd16104">
    <property type="entry name" value="Ubl_USP14_like"/>
    <property type="match status" value="1"/>
</dbReference>
<evidence type="ECO:0000256" key="4">
    <source>
        <dbReference type="ARBA" id="ARBA00014611"/>
    </source>
</evidence>
<dbReference type="GO" id="GO:0004843">
    <property type="term" value="F:cysteine-type deubiquitinase activity"/>
    <property type="evidence" value="ECO:0007669"/>
    <property type="project" value="UniProtKB-EC"/>
</dbReference>
<evidence type="ECO:0000256" key="7">
    <source>
        <dbReference type="ARBA" id="ARBA00022801"/>
    </source>
</evidence>
<evidence type="ECO:0000256" key="2">
    <source>
        <dbReference type="ARBA" id="ARBA00008739"/>
    </source>
</evidence>
<dbReference type="EC" id="3.4.19.12" evidence="3"/>
<name>A0A8R1IDS3_CAEJA</name>
<protein>
    <recommendedName>
        <fullName evidence="4">Ubiquitin carboxyl-terminal hydrolase 14</fullName>
        <ecNumber evidence="3">3.4.19.12</ecNumber>
    </recommendedName>
    <alternativeName>
        <fullName evidence="9">Deubiquitinating enzyme 14</fullName>
    </alternativeName>
    <alternativeName>
        <fullName evidence="10">Ubiquitin thioesterase 14</fullName>
    </alternativeName>
    <alternativeName>
        <fullName evidence="11">Ubiquitin-specific-processing protease 14</fullName>
    </alternativeName>
</protein>
<dbReference type="PANTHER" id="PTHR43982:SF1">
    <property type="entry name" value="UBIQUITIN CARBOXYL-TERMINAL HYDROLASE 14"/>
    <property type="match status" value="1"/>
</dbReference>
<dbReference type="GO" id="GO:0061136">
    <property type="term" value="P:regulation of proteasomal protein catabolic process"/>
    <property type="evidence" value="ECO:0007669"/>
    <property type="project" value="TreeGrafter"/>
</dbReference>
<dbReference type="PANTHER" id="PTHR43982">
    <property type="entry name" value="UBIQUITIN CARBOXYL-TERMINAL HYDROLASE"/>
    <property type="match status" value="1"/>
</dbReference>
<dbReference type="Proteomes" id="UP000005237">
    <property type="component" value="Unassembled WGS sequence"/>
</dbReference>
<keyword evidence="14" id="KW-1185">Reference proteome</keyword>
<keyword evidence="8" id="KW-0788">Thiol protease</keyword>
<dbReference type="InterPro" id="IPR000626">
    <property type="entry name" value="Ubiquitin-like_dom"/>
</dbReference>